<dbReference type="InterPro" id="IPR014782">
    <property type="entry name" value="Peptidase_M1_dom"/>
</dbReference>
<evidence type="ECO:0000313" key="2">
    <source>
        <dbReference type="EMBL" id="TGZ58052.1"/>
    </source>
</evidence>
<accession>A0A4S2L4Y4</accession>
<evidence type="ECO:0000313" key="3">
    <source>
        <dbReference type="Proteomes" id="UP000310200"/>
    </source>
</evidence>
<keyword evidence="3" id="KW-1185">Reference proteome</keyword>
<proteinExistence type="predicted"/>
<dbReference type="PANTHER" id="PTHR45726">
    <property type="entry name" value="LEUKOTRIENE A-4 HYDROLASE"/>
    <property type="match status" value="1"/>
</dbReference>
<dbReference type="PANTHER" id="PTHR45726:SF3">
    <property type="entry name" value="LEUKOTRIENE A-4 HYDROLASE"/>
    <property type="match status" value="1"/>
</dbReference>
<dbReference type="GO" id="GO:0008237">
    <property type="term" value="F:metallopeptidase activity"/>
    <property type="evidence" value="ECO:0007669"/>
    <property type="project" value="InterPro"/>
</dbReference>
<dbReference type="Pfam" id="PF01433">
    <property type="entry name" value="Peptidase_M1"/>
    <property type="match status" value="1"/>
</dbReference>
<name>A0A4S2L4Y4_9HYME</name>
<dbReference type="GO" id="GO:0005829">
    <property type="term" value="C:cytosol"/>
    <property type="evidence" value="ECO:0007669"/>
    <property type="project" value="TreeGrafter"/>
</dbReference>
<dbReference type="GO" id="GO:0008270">
    <property type="term" value="F:zinc ion binding"/>
    <property type="evidence" value="ECO:0007669"/>
    <property type="project" value="InterPro"/>
</dbReference>
<dbReference type="InterPro" id="IPR034015">
    <property type="entry name" value="M1_LTA4H"/>
</dbReference>
<sequence>NNNNSPFLIYGDRSYVGYLLAWNISQIWAGNLVTCCNYEHLWLNKCFTIFISRKVMRTILYHEGIDIFLQREGLKNLNSLVQEPANVALLKCLLPNFEDSSPDIVTKYVPYERGYFL</sequence>
<dbReference type="Gene3D" id="1.10.390.10">
    <property type="entry name" value="Neutral Protease Domain 2"/>
    <property type="match status" value="1"/>
</dbReference>
<keyword evidence="2" id="KW-0378">Hydrolase</keyword>
<organism evidence="2 3">
    <name type="scientific">Temnothorax longispinosus</name>
    <dbReference type="NCBI Taxonomy" id="300112"/>
    <lineage>
        <taxon>Eukaryota</taxon>
        <taxon>Metazoa</taxon>
        <taxon>Ecdysozoa</taxon>
        <taxon>Arthropoda</taxon>
        <taxon>Hexapoda</taxon>
        <taxon>Insecta</taxon>
        <taxon>Pterygota</taxon>
        <taxon>Neoptera</taxon>
        <taxon>Endopterygota</taxon>
        <taxon>Hymenoptera</taxon>
        <taxon>Apocrita</taxon>
        <taxon>Aculeata</taxon>
        <taxon>Formicoidea</taxon>
        <taxon>Formicidae</taxon>
        <taxon>Myrmicinae</taxon>
        <taxon>Temnothorax</taxon>
    </lineage>
</organism>
<comment type="caution">
    <text evidence="2">The sequence shown here is derived from an EMBL/GenBank/DDBJ whole genome shotgun (WGS) entry which is preliminary data.</text>
</comment>
<dbReference type="EMBL" id="QBLH01000070">
    <property type="protein sequence ID" value="TGZ58052.1"/>
    <property type="molecule type" value="Genomic_DNA"/>
</dbReference>
<dbReference type="STRING" id="300112.A0A4S2L4Y4"/>
<dbReference type="Proteomes" id="UP000310200">
    <property type="component" value="Unassembled WGS sequence"/>
</dbReference>
<dbReference type="AlphaFoldDB" id="A0A4S2L4Y4"/>
<evidence type="ECO:0000259" key="1">
    <source>
        <dbReference type="Pfam" id="PF01433"/>
    </source>
</evidence>
<dbReference type="SUPFAM" id="SSF55486">
    <property type="entry name" value="Metalloproteases ('zincins'), catalytic domain"/>
    <property type="match status" value="1"/>
</dbReference>
<protein>
    <submittedName>
        <fullName evidence="2">Leukotriene A-4 hydrolase</fullName>
    </submittedName>
</protein>
<reference evidence="2 3" key="1">
    <citation type="journal article" date="2019" name="Philos. Trans. R. Soc. Lond., B, Biol. Sci.">
        <title>Ant behaviour and brain gene expression of defending hosts depend on the ecological success of the intruding social parasite.</title>
        <authorList>
            <person name="Kaur R."/>
            <person name="Stoldt M."/>
            <person name="Jongepier E."/>
            <person name="Feldmeyer B."/>
            <person name="Menzel F."/>
            <person name="Bornberg-Bauer E."/>
            <person name="Foitzik S."/>
        </authorList>
    </citation>
    <scope>NUCLEOTIDE SEQUENCE [LARGE SCALE GENOMIC DNA]</scope>
    <source>
        <tissue evidence="2">Whole body</tissue>
    </source>
</reference>
<dbReference type="InterPro" id="IPR027268">
    <property type="entry name" value="Peptidase_M4/M1_CTD_sf"/>
</dbReference>
<feature type="non-terminal residue" evidence="2">
    <location>
        <position position="1"/>
    </location>
</feature>
<feature type="domain" description="Peptidase M1 membrane alanine aminopeptidase" evidence="1">
    <location>
        <begin position="19"/>
        <end position="60"/>
    </location>
</feature>
<gene>
    <name evidence="2" type="ORF">DBV15_10895</name>
</gene>